<organism evidence="2">
    <name type="scientific">marine metagenome</name>
    <dbReference type="NCBI Taxonomy" id="408172"/>
    <lineage>
        <taxon>unclassified sequences</taxon>
        <taxon>metagenomes</taxon>
        <taxon>ecological metagenomes</taxon>
    </lineage>
</organism>
<proteinExistence type="predicted"/>
<evidence type="ECO:0000313" key="2">
    <source>
        <dbReference type="EMBL" id="SVA73431.1"/>
    </source>
</evidence>
<dbReference type="EMBL" id="UINC01017649">
    <property type="protein sequence ID" value="SVA73431.1"/>
    <property type="molecule type" value="Genomic_DNA"/>
</dbReference>
<protein>
    <submittedName>
        <fullName evidence="2">Uncharacterized protein</fullName>
    </submittedName>
</protein>
<keyword evidence="1" id="KW-0175">Coiled coil</keyword>
<dbReference type="AlphaFoldDB" id="A0A381YA00"/>
<evidence type="ECO:0000256" key="1">
    <source>
        <dbReference type="SAM" id="Coils"/>
    </source>
</evidence>
<feature type="non-terminal residue" evidence="2">
    <location>
        <position position="308"/>
    </location>
</feature>
<name>A0A381YA00_9ZZZZ</name>
<gene>
    <name evidence="2" type="ORF">METZ01_LOCUS126285</name>
</gene>
<feature type="coiled-coil region" evidence="1">
    <location>
        <begin position="77"/>
        <end position="111"/>
    </location>
</feature>
<sequence>MTNSLQESIQQDGTTIQQKLFSGDQKLTEQNSALNKLMQENENILTKTSGEYEKVKTLLNNYSIVKEKLTDDYLRNTQKLQTKYSDLKRSNEDLLEKNKKAINTSNEHQKKFKKLQTYIDKMEKPISKWAQALTILKNKEKGHEQEVINMLKETSLNKQKIDEYWEIIKKMDALINKLNLTVDDVQGYMTNEQRTTKNVAEELTTLKKKLIKTTEQIGGNNLSKQIKSSKIKNDDFLKFLSNPIEFKIKSNNMPINKMTGGKKSSKSLWTKDSSSYIFKNFTRKQLNDIAHKWGIQNTKKYKNKSELS</sequence>
<reference evidence="2" key="1">
    <citation type="submission" date="2018-05" db="EMBL/GenBank/DDBJ databases">
        <authorList>
            <person name="Lanie J.A."/>
            <person name="Ng W.-L."/>
            <person name="Kazmierczak K.M."/>
            <person name="Andrzejewski T.M."/>
            <person name="Davidsen T.M."/>
            <person name="Wayne K.J."/>
            <person name="Tettelin H."/>
            <person name="Glass J.I."/>
            <person name="Rusch D."/>
            <person name="Podicherti R."/>
            <person name="Tsui H.-C.T."/>
            <person name="Winkler M.E."/>
        </authorList>
    </citation>
    <scope>NUCLEOTIDE SEQUENCE</scope>
</reference>
<accession>A0A381YA00</accession>